<organism evidence="1 2">
    <name type="scientific">Grus japonensis</name>
    <name type="common">Japanese crane</name>
    <name type="synonym">Red-crowned crane</name>
    <dbReference type="NCBI Taxonomy" id="30415"/>
    <lineage>
        <taxon>Eukaryota</taxon>
        <taxon>Metazoa</taxon>
        <taxon>Chordata</taxon>
        <taxon>Craniata</taxon>
        <taxon>Vertebrata</taxon>
        <taxon>Euteleostomi</taxon>
        <taxon>Archelosauria</taxon>
        <taxon>Archosauria</taxon>
        <taxon>Dinosauria</taxon>
        <taxon>Saurischia</taxon>
        <taxon>Theropoda</taxon>
        <taxon>Coelurosauria</taxon>
        <taxon>Aves</taxon>
        <taxon>Neognathae</taxon>
        <taxon>Neoaves</taxon>
        <taxon>Gruiformes</taxon>
        <taxon>Gruidae</taxon>
        <taxon>Grus</taxon>
    </lineage>
</organism>
<gene>
    <name evidence="1" type="ORF">GRJ2_001595400</name>
</gene>
<protein>
    <submittedName>
        <fullName evidence="1">Uncharacterized protein</fullName>
    </submittedName>
</protein>
<keyword evidence="2" id="KW-1185">Reference proteome</keyword>
<reference evidence="1 2" key="1">
    <citation type="submission" date="2024-06" db="EMBL/GenBank/DDBJ databases">
        <title>The draft genome of Grus japonensis, version 3.</title>
        <authorList>
            <person name="Nabeshima K."/>
            <person name="Suzuki S."/>
            <person name="Onuma M."/>
        </authorList>
    </citation>
    <scope>NUCLEOTIDE SEQUENCE [LARGE SCALE GENOMIC DNA]</scope>
    <source>
        <strain evidence="1 2">451A</strain>
    </source>
</reference>
<dbReference type="AlphaFoldDB" id="A0ABC9X1I3"/>
<comment type="caution">
    <text evidence="1">The sequence shown here is derived from an EMBL/GenBank/DDBJ whole genome shotgun (WGS) entry which is preliminary data.</text>
</comment>
<sequence>MVAGLHRACTSLTAVGLCGNGEIWVVQDLVLDKIFEICFLQTAKEEEALSQQNRQRNIDLKKQHFPNSFQKFRDPPKPGGLPLPVFLI</sequence>
<name>A0ABC9X1I3_GRUJA</name>
<dbReference type="Proteomes" id="UP001623348">
    <property type="component" value="Unassembled WGS sequence"/>
</dbReference>
<dbReference type="EMBL" id="BAAFJT010000006">
    <property type="protein sequence ID" value="GAB0191301.1"/>
    <property type="molecule type" value="Genomic_DNA"/>
</dbReference>
<accession>A0ABC9X1I3</accession>
<evidence type="ECO:0000313" key="2">
    <source>
        <dbReference type="Proteomes" id="UP001623348"/>
    </source>
</evidence>
<proteinExistence type="predicted"/>
<evidence type="ECO:0000313" key="1">
    <source>
        <dbReference type="EMBL" id="GAB0191301.1"/>
    </source>
</evidence>